<evidence type="ECO:0000259" key="7">
    <source>
        <dbReference type="PROSITE" id="PS50801"/>
    </source>
</evidence>
<accession>A0A8B8CWH6</accession>
<dbReference type="RefSeq" id="XP_022320153.1">
    <property type="nucleotide sequence ID" value="XM_022464445.1"/>
</dbReference>
<evidence type="ECO:0000256" key="4">
    <source>
        <dbReference type="ARBA" id="ARBA00023136"/>
    </source>
</evidence>
<feature type="compositionally biased region" description="Polar residues" evidence="5">
    <location>
        <begin position="656"/>
        <end position="673"/>
    </location>
</feature>
<proteinExistence type="predicted"/>
<sequence length="807" mass="89206">MSNFKMNTGDIPPNQLTNIDKTFSSNDEVKPYRTSAFRKEYRMEDPNLTFPEKCKKTAGKLVSCSNKRKCLEKVLPFLRIYRKYKIRTDLPNDVIAGFTVGIMQLPQGMAYAMLADMPPVVGLYMAFFPVLIYFFFGTSRHISMGTVAVVSLMTGSVVSNIASRGSGSQSFAGLPTNNTYSNDTTGLNDTLVTTPYVPMVESAKDDLIMQKLALASSMCFLVGVVQVIFGVCRLGLVTTYMSDPLVSGFTTGAAVHVFTSQVKYVFGLKIPRFPNLFQIIYTYKAIFENIAQTNYVTVIISAICMVILYIVKVHINQRFKHKLKIPVPIELLVVIAGTLLSYFFNFKTEYNVKIVGKIPAGLPEPRVPNLKSAFEYVSDAIIIAVVAFAQSVSLAALMAKKHNYAMDSNQELIAYGAGNIFGSFFSCYPFAASVSRSSVQDSAGGRTQITSIFSASLVLVVIILIGPLFECLPNCVLSSIIMVALRSMFLQILELKHLWKVSKYDCVIWVVTFLAVVILYVDLGLWVGLVFSFLTVVVRTQCTKAVSLQKIPDMEMFADDKKYVKTQTQLGIRVIGFNSPLYYANGDMFVKQVFQIVGLKPERARKQIKRLGSILEFRRVSQNTLFCGSYSHVDPQPSLTPAQSVGDHTSVSMTISNGSSGELSQRNSTADLQSNGSSIRSRNGSIKPGNGVFGYVHHVIIDCSSMCFIDSVGSKVLRQVIEEYKTVGTIVFLAAVKDEVWQVLEATGFTDKYDSQIYLSVHDAVLAATVEGEGEYGNESSKARMCTILEDNEHHVEDSLLAEYKSI</sequence>
<dbReference type="GeneID" id="111122627"/>
<dbReference type="SUPFAM" id="SSF52091">
    <property type="entry name" value="SpoIIaa-like"/>
    <property type="match status" value="1"/>
</dbReference>
<evidence type="ECO:0000313" key="8">
    <source>
        <dbReference type="Proteomes" id="UP000694844"/>
    </source>
</evidence>
<dbReference type="KEGG" id="cvn:111122627"/>
<dbReference type="OrthoDB" id="288203at2759"/>
<reference evidence="9 10" key="1">
    <citation type="submission" date="2025-04" db="UniProtKB">
        <authorList>
            <consortium name="RefSeq"/>
        </authorList>
    </citation>
    <scope>IDENTIFICATION</scope>
    <source>
        <tissue evidence="9 10">Whole sample</tissue>
    </source>
</reference>
<feature type="transmembrane region" description="Helical" evidence="6">
    <location>
        <begin position="380"/>
        <end position="400"/>
    </location>
</feature>
<keyword evidence="8" id="KW-1185">Reference proteome</keyword>
<evidence type="ECO:0000313" key="10">
    <source>
        <dbReference type="RefSeq" id="XP_022320154.1"/>
    </source>
</evidence>
<feature type="region of interest" description="Disordered" evidence="5">
    <location>
        <begin position="656"/>
        <end position="683"/>
    </location>
</feature>
<dbReference type="Gene3D" id="3.30.750.24">
    <property type="entry name" value="STAS domain"/>
    <property type="match status" value="1"/>
</dbReference>
<dbReference type="NCBIfam" id="TIGR00815">
    <property type="entry name" value="sulP"/>
    <property type="match status" value="1"/>
</dbReference>
<name>A0A8B8CWH6_CRAVI</name>
<dbReference type="AlphaFoldDB" id="A0A8B8CWH6"/>
<keyword evidence="2 6" id="KW-0812">Transmembrane</keyword>
<evidence type="ECO:0000313" key="9">
    <source>
        <dbReference type="RefSeq" id="XP_022320153.1"/>
    </source>
</evidence>
<feature type="transmembrane region" description="Helical" evidence="6">
    <location>
        <begin position="111"/>
        <end position="136"/>
    </location>
</feature>
<feature type="transmembrane region" description="Helical" evidence="6">
    <location>
        <begin position="506"/>
        <end position="534"/>
    </location>
</feature>
<dbReference type="PROSITE" id="PS50801">
    <property type="entry name" value="STAS"/>
    <property type="match status" value="1"/>
</dbReference>
<gene>
    <name evidence="9 10 11" type="primary">LOC111122627</name>
</gene>
<dbReference type="CDD" id="cd07042">
    <property type="entry name" value="STAS_SulP_like_sulfate_transporter"/>
    <property type="match status" value="1"/>
</dbReference>
<dbReference type="InterPro" id="IPR011547">
    <property type="entry name" value="SLC26A/SulP_dom"/>
</dbReference>
<evidence type="ECO:0000256" key="2">
    <source>
        <dbReference type="ARBA" id="ARBA00022692"/>
    </source>
</evidence>
<evidence type="ECO:0000256" key="3">
    <source>
        <dbReference type="ARBA" id="ARBA00022989"/>
    </source>
</evidence>
<dbReference type="GO" id="GO:0055085">
    <property type="term" value="P:transmembrane transport"/>
    <property type="evidence" value="ECO:0007669"/>
    <property type="project" value="InterPro"/>
</dbReference>
<feature type="transmembrane region" description="Helical" evidence="6">
    <location>
        <begin position="452"/>
        <end position="485"/>
    </location>
</feature>
<dbReference type="InterPro" id="IPR036513">
    <property type="entry name" value="STAS_dom_sf"/>
</dbReference>
<evidence type="ECO:0000313" key="11">
    <source>
        <dbReference type="RefSeq" id="XP_022320155.1"/>
    </source>
</evidence>
<comment type="subcellular location">
    <subcellularLocation>
        <location evidence="1">Membrane</location>
        <topology evidence="1">Multi-pass membrane protein</topology>
    </subcellularLocation>
</comment>
<dbReference type="Pfam" id="PF01740">
    <property type="entry name" value="STAS"/>
    <property type="match status" value="1"/>
</dbReference>
<feature type="transmembrane region" description="Helical" evidence="6">
    <location>
        <begin position="293"/>
        <end position="311"/>
    </location>
</feature>
<dbReference type="InterPro" id="IPR001902">
    <property type="entry name" value="SLC26A/SulP_fam"/>
</dbReference>
<dbReference type="Pfam" id="PF00916">
    <property type="entry name" value="Sulfate_transp"/>
    <property type="match status" value="1"/>
</dbReference>
<dbReference type="RefSeq" id="XP_022320155.1">
    <property type="nucleotide sequence ID" value="XM_022464447.1"/>
</dbReference>
<feature type="compositionally biased region" description="Low complexity" evidence="5">
    <location>
        <begin position="674"/>
        <end position="683"/>
    </location>
</feature>
<evidence type="ECO:0000256" key="5">
    <source>
        <dbReference type="SAM" id="MobiDB-lite"/>
    </source>
</evidence>
<feature type="transmembrane region" description="Helical" evidence="6">
    <location>
        <begin position="212"/>
        <end position="236"/>
    </location>
</feature>
<dbReference type="InterPro" id="IPR002645">
    <property type="entry name" value="STAS_dom"/>
</dbReference>
<dbReference type="PANTHER" id="PTHR11814">
    <property type="entry name" value="SULFATE TRANSPORTER"/>
    <property type="match status" value="1"/>
</dbReference>
<dbReference type="RefSeq" id="XP_022320154.1">
    <property type="nucleotide sequence ID" value="XM_022464446.1"/>
</dbReference>
<keyword evidence="4 6" id="KW-0472">Membrane</keyword>
<feature type="region of interest" description="Disordered" evidence="5">
    <location>
        <begin position="1"/>
        <end position="20"/>
    </location>
</feature>
<dbReference type="GO" id="GO:0016020">
    <property type="term" value="C:membrane"/>
    <property type="evidence" value="ECO:0007669"/>
    <property type="project" value="UniProtKB-SubCell"/>
</dbReference>
<organism evidence="8 9">
    <name type="scientific">Crassostrea virginica</name>
    <name type="common">Eastern oyster</name>
    <dbReference type="NCBI Taxonomy" id="6565"/>
    <lineage>
        <taxon>Eukaryota</taxon>
        <taxon>Metazoa</taxon>
        <taxon>Spiralia</taxon>
        <taxon>Lophotrochozoa</taxon>
        <taxon>Mollusca</taxon>
        <taxon>Bivalvia</taxon>
        <taxon>Autobranchia</taxon>
        <taxon>Pteriomorphia</taxon>
        <taxon>Ostreida</taxon>
        <taxon>Ostreoidea</taxon>
        <taxon>Ostreidae</taxon>
        <taxon>Crassostrea</taxon>
    </lineage>
</organism>
<keyword evidence="3 6" id="KW-1133">Transmembrane helix</keyword>
<dbReference type="Proteomes" id="UP000694844">
    <property type="component" value="Chromosome 3"/>
</dbReference>
<evidence type="ECO:0000256" key="1">
    <source>
        <dbReference type="ARBA" id="ARBA00004141"/>
    </source>
</evidence>
<evidence type="ECO:0000256" key="6">
    <source>
        <dbReference type="SAM" id="Phobius"/>
    </source>
</evidence>
<feature type="transmembrane region" description="Helical" evidence="6">
    <location>
        <begin position="412"/>
        <end position="432"/>
    </location>
</feature>
<feature type="transmembrane region" description="Helical" evidence="6">
    <location>
        <begin position="323"/>
        <end position="344"/>
    </location>
</feature>
<protein>
    <submittedName>
        <fullName evidence="9 10">Solute carrier family 26 member 10-like isoform X1</fullName>
    </submittedName>
</protein>
<feature type="domain" description="STAS" evidence="7">
    <location>
        <begin position="562"/>
        <end position="768"/>
    </location>
</feature>